<dbReference type="AlphaFoldDB" id="A0A1W6MTX0"/>
<dbReference type="GO" id="GO:0000976">
    <property type="term" value="F:transcription cis-regulatory region binding"/>
    <property type="evidence" value="ECO:0007669"/>
    <property type="project" value="TreeGrafter"/>
</dbReference>
<feature type="DNA-binding region" description="OmpR/PhoB-type" evidence="3">
    <location>
        <begin position="124"/>
        <end position="223"/>
    </location>
</feature>
<dbReference type="Gene3D" id="3.40.50.2300">
    <property type="match status" value="1"/>
</dbReference>
<evidence type="ECO:0000256" key="1">
    <source>
        <dbReference type="ARBA" id="ARBA00023125"/>
    </source>
</evidence>
<protein>
    <submittedName>
        <fullName evidence="6">Two-component system response regulator</fullName>
    </submittedName>
</protein>
<dbReference type="EMBL" id="CP019948">
    <property type="protein sequence ID" value="ARN81063.1"/>
    <property type="molecule type" value="Genomic_DNA"/>
</dbReference>
<dbReference type="SUPFAM" id="SSF52172">
    <property type="entry name" value="CheY-like"/>
    <property type="match status" value="1"/>
</dbReference>
<dbReference type="PANTHER" id="PTHR48111:SF36">
    <property type="entry name" value="TRANSCRIPTIONAL REGULATORY PROTEIN CUTR"/>
    <property type="match status" value="1"/>
</dbReference>
<sequence>MNILVVEDDTNIASLVSGQLLTAGFIPHRAGSLSDARDAIQNKLFPLVLIDRRLPDGDGLHLVADARARQPGVRVIMLTALDATAEKIEGLNAGADDYLSKPFEPDELMARIRACLRRPGGENPPPVKCGAMSFDFSTRTALVREEPLLLPGLELTLLETLLRHVRRTTPRRQLMKDVYGAASSTLQSNVLDVLVSRLRRHLLECNAGVAIHPVRGVGYILTEGDR</sequence>
<proteinExistence type="predicted"/>
<dbReference type="Pfam" id="PF00072">
    <property type="entry name" value="Response_reg"/>
    <property type="match status" value="1"/>
</dbReference>
<dbReference type="GO" id="GO:0006355">
    <property type="term" value="P:regulation of DNA-templated transcription"/>
    <property type="evidence" value="ECO:0007669"/>
    <property type="project" value="InterPro"/>
</dbReference>
<dbReference type="KEGG" id="mbry:B1812_08220"/>
<dbReference type="SMART" id="SM00862">
    <property type="entry name" value="Trans_reg_C"/>
    <property type="match status" value="1"/>
</dbReference>
<keyword evidence="2" id="KW-0597">Phosphoprotein</keyword>
<reference evidence="6 7" key="1">
    <citation type="submission" date="2017-02" db="EMBL/GenBank/DDBJ databases">
        <authorList>
            <person name="Peterson S.W."/>
        </authorList>
    </citation>
    <scope>NUCLEOTIDE SEQUENCE [LARGE SCALE GENOMIC DNA]</scope>
    <source>
        <strain evidence="6 7">S285</strain>
    </source>
</reference>
<dbReference type="GO" id="GO:0032993">
    <property type="term" value="C:protein-DNA complex"/>
    <property type="evidence" value="ECO:0007669"/>
    <property type="project" value="TreeGrafter"/>
</dbReference>
<dbReference type="Gene3D" id="6.10.250.690">
    <property type="match status" value="1"/>
</dbReference>
<evidence type="ECO:0000256" key="2">
    <source>
        <dbReference type="PROSITE-ProRule" id="PRU00169"/>
    </source>
</evidence>
<dbReference type="InterPro" id="IPR036388">
    <property type="entry name" value="WH-like_DNA-bd_sf"/>
</dbReference>
<evidence type="ECO:0000313" key="7">
    <source>
        <dbReference type="Proteomes" id="UP000193978"/>
    </source>
</evidence>
<dbReference type="PANTHER" id="PTHR48111">
    <property type="entry name" value="REGULATOR OF RPOS"/>
    <property type="match status" value="1"/>
</dbReference>
<dbReference type="Pfam" id="PF00486">
    <property type="entry name" value="Trans_reg_C"/>
    <property type="match status" value="1"/>
</dbReference>
<dbReference type="InterPro" id="IPR039420">
    <property type="entry name" value="WalR-like"/>
</dbReference>
<dbReference type="GO" id="GO:0005829">
    <property type="term" value="C:cytosol"/>
    <property type="evidence" value="ECO:0007669"/>
    <property type="project" value="TreeGrafter"/>
</dbReference>
<dbReference type="PROSITE" id="PS50110">
    <property type="entry name" value="RESPONSE_REGULATORY"/>
    <property type="match status" value="1"/>
</dbReference>
<keyword evidence="7" id="KW-1185">Reference proteome</keyword>
<keyword evidence="1 3" id="KW-0238">DNA-binding</keyword>
<dbReference type="STRING" id="655015.B1812_08220"/>
<dbReference type="GO" id="GO:0000156">
    <property type="term" value="F:phosphorelay response regulator activity"/>
    <property type="evidence" value="ECO:0007669"/>
    <property type="project" value="TreeGrafter"/>
</dbReference>
<dbReference type="PROSITE" id="PS51755">
    <property type="entry name" value="OMPR_PHOB"/>
    <property type="match status" value="1"/>
</dbReference>
<organism evidence="6 7">
    <name type="scientific">Methylocystis bryophila</name>
    <dbReference type="NCBI Taxonomy" id="655015"/>
    <lineage>
        <taxon>Bacteria</taxon>
        <taxon>Pseudomonadati</taxon>
        <taxon>Pseudomonadota</taxon>
        <taxon>Alphaproteobacteria</taxon>
        <taxon>Hyphomicrobiales</taxon>
        <taxon>Methylocystaceae</taxon>
        <taxon>Methylocystis</taxon>
    </lineage>
</organism>
<evidence type="ECO:0000259" key="5">
    <source>
        <dbReference type="PROSITE" id="PS51755"/>
    </source>
</evidence>
<feature type="domain" description="OmpR/PhoB-type" evidence="5">
    <location>
        <begin position="124"/>
        <end position="223"/>
    </location>
</feature>
<dbReference type="SMART" id="SM00448">
    <property type="entry name" value="REC"/>
    <property type="match status" value="1"/>
</dbReference>
<gene>
    <name evidence="6" type="ORF">B1812_08220</name>
</gene>
<dbReference type="InterPro" id="IPR011006">
    <property type="entry name" value="CheY-like_superfamily"/>
</dbReference>
<dbReference type="Gene3D" id="1.10.10.10">
    <property type="entry name" value="Winged helix-like DNA-binding domain superfamily/Winged helix DNA-binding domain"/>
    <property type="match status" value="1"/>
</dbReference>
<name>A0A1W6MTX0_9HYPH</name>
<dbReference type="InterPro" id="IPR001867">
    <property type="entry name" value="OmpR/PhoB-type_DNA-bd"/>
</dbReference>
<evidence type="ECO:0000259" key="4">
    <source>
        <dbReference type="PROSITE" id="PS50110"/>
    </source>
</evidence>
<accession>A0A1W6MTX0</accession>
<dbReference type="OrthoDB" id="9802426at2"/>
<evidence type="ECO:0000313" key="6">
    <source>
        <dbReference type="EMBL" id="ARN81063.1"/>
    </source>
</evidence>
<dbReference type="Proteomes" id="UP000193978">
    <property type="component" value="Chromosome"/>
</dbReference>
<dbReference type="InterPro" id="IPR001789">
    <property type="entry name" value="Sig_transdc_resp-reg_receiver"/>
</dbReference>
<feature type="modified residue" description="4-aspartylphosphate" evidence="2">
    <location>
        <position position="51"/>
    </location>
</feature>
<evidence type="ECO:0000256" key="3">
    <source>
        <dbReference type="PROSITE-ProRule" id="PRU01091"/>
    </source>
</evidence>
<dbReference type="RefSeq" id="WP_085771152.1">
    <property type="nucleotide sequence ID" value="NZ_AP027149.1"/>
</dbReference>
<feature type="domain" description="Response regulatory" evidence="4">
    <location>
        <begin position="2"/>
        <end position="116"/>
    </location>
</feature>